<protein>
    <submittedName>
        <fullName evidence="1">Uncharacterized protein</fullName>
    </submittedName>
</protein>
<name>A0A8X7CIQ5_9ARAC</name>
<accession>A0A8X7CIQ5</accession>
<gene>
    <name evidence="1" type="ORF">TNIN_369711</name>
</gene>
<evidence type="ECO:0000313" key="1">
    <source>
        <dbReference type="EMBL" id="GFY67070.1"/>
    </source>
</evidence>
<reference evidence="1" key="1">
    <citation type="submission" date="2020-08" db="EMBL/GenBank/DDBJ databases">
        <title>Multicomponent nature underlies the extraordinary mechanical properties of spider dragline silk.</title>
        <authorList>
            <person name="Kono N."/>
            <person name="Nakamura H."/>
            <person name="Mori M."/>
            <person name="Yoshida Y."/>
            <person name="Ohtoshi R."/>
            <person name="Malay A.D."/>
            <person name="Moran D.A.P."/>
            <person name="Tomita M."/>
            <person name="Numata K."/>
            <person name="Arakawa K."/>
        </authorList>
    </citation>
    <scope>NUCLEOTIDE SEQUENCE</scope>
</reference>
<proteinExistence type="predicted"/>
<keyword evidence="2" id="KW-1185">Reference proteome</keyword>
<evidence type="ECO:0000313" key="2">
    <source>
        <dbReference type="Proteomes" id="UP000886998"/>
    </source>
</evidence>
<dbReference type="EMBL" id="BMAV01016367">
    <property type="protein sequence ID" value="GFY67070.1"/>
    <property type="molecule type" value="Genomic_DNA"/>
</dbReference>
<organism evidence="1 2">
    <name type="scientific">Trichonephila inaurata madagascariensis</name>
    <dbReference type="NCBI Taxonomy" id="2747483"/>
    <lineage>
        <taxon>Eukaryota</taxon>
        <taxon>Metazoa</taxon>
        <taxon>Ecdysozoa</taxon>
        <taxon>Arthropoda</taxon>
        <taxon>Chelicerata</taxon>
        <taxon>Arachnida</taxon>
        <taxon>Araneae</taxon>
        <taxon>Araneomorphae</taxon>
        <taxon>Entelegynae</taxon>
        <taxon>Araneoidea</taxon>
        <taxon>Nephilidae</taxon>
        <taxon>Trichonephila</taxon>
        <taxon>Trichonephila inaurata</taxon>
    </lineage>
</organism>
<sequence>MEHDIAYSPRSFLQVAEANEKNLFGVSGIYKGNSNSEKGILILKLKEILTQLMDIDDFTTLVEFGLCIASREPAARIACK</sequence>
<comment type="caution">
    <text evidence="1">The sequence shown here is derived from an EMBL/GenBank/DDBJ whole genome shotgun (WGS) entry which is preliminary data.</text>
</comment>
<dbReference type="Proteomes" id="UP000886998">
    <property type="component" value="Unassembled WGS sequence"/>
</dbReference>
<dbReference type="AlphaFoldDB" id="A0A8X7CIQ5"/>